<accession>A0A2K2DCF0</accession>
<evidence type="ECO:0000313" key="2">
    <source>
        <dbReference type="EMBL" id="PNT71960.1"/>
    </source>
</evidence>
<reference evidence="2" key="2">
    <citation type="submission" date="2017-06" db="EMBL/GenBank/DDBJ databases">
        <title>WGS assembly of Brachypodium distachyon.</title>
        <authorList>
            <consortium name="The International Brachypodium Initiative"/>
            <person name="Lucas S."/>
            <person name="Harmon-Smith M."/>
            <person name="Lail K."/>
            <person name="Tice H."/>
            <person name="Grimwood J."/>
            <person name="Bruce D."/>
            <person name="Barry K."/>
            <person name="Shu S."/>
            <person name="Lindquist E."/>
            <person name="Wang M."/>
            <person name="Pitluck S."/>
            <person name="Vogel J.P."/>
            <person name="Garvin D.F."/>
            <person name="Mockler T.C."/>
            <person name="Schmutz J."/>
            <person name="Rokhsar D."/>
            <person name="Bevan M.W."/>
        </authorList>
    </citation>
    <scope>NUCLEOTIDE SEQUENCE</scope>
    <source>
        <strain evidence="2">Bd21</strain>
    </source>
</reference>
<proteinExistence type="predicted"/>
<name>A0A2K2DCF0_BRADI</name>
<dbReference type="Proteomes" id="UP000008810">
    <property type="component" value="Chromosome 2"/>
</dbReference>
<evidence type="ECO:0000313" key="3">
    <source>
        <dbReference type="EnsemblPlants" id="PNT71960"/>
    </source>
</evidence>
<reference evidence="3" key="3">
    <citation type="submission" date="2018-08" db="UniProtKB">
        <authorList>
            <consortium name="EnsemblPlants"/>
        </authorList>
    </citation>
    <scope>IDENTIFICATION</scope>
    <source>
        <strain evidence="3">cv. Bd21</strain>
    </source>
</reference>
<dbReference type="AlphaFoldDB" id="A0A2K2DCF0"/>
<organism evidence="2">
    <name type="scientific">Brachypodium distachyon</name>
    <name type="common">Purple false brome</name>
    <name type="synonym">Trachynia distachya</name>
    <dbReference type="NCBI Taxonomy" id="15368"/>
    <lineage>
        <taxon>Eukaryota</taxon>
        <taxon>Viridiplantae</taxon>
        <taxon>Streptophyta</taxon>
        <taxon>Embryophyta</taxon>
        <taxon>Tracheophyta</taxon>
        <taxon>Spermatophyta</taxon>
        <taxon>Magnoliopsida</taxon>
        <taxon>Liliopsida</taxon>
        <taxon>Poales</taxon>
        <taxon>Poaceae</taxon>
        <taxon>BOP clade</taxon>
        <taxon>Pooideae</taxon>
        <taxon>Stipodae</taxon>
        <taxon>Brachypodieae</taxon>
        <taxon>Brachypodium</taxon>
    </lineage>
</organism>
<reference evidence="2 3" key="1">
    <citation type="journal article" date="2010" name="Nature">
        <title>Genome sequencing and analysis of the model grass Brachypodium distachyon.</title>
        <authorList>
            <consortium name="International Brachypodium Initiative"/>
        </authorList>
    </citation>
    <scope>NUCLEOTIDE SEQUENCE [LARGE SCALE GENOMIC DNA]</scope>
    <source>
        <strain evidence="2 3">Bd21</strain>
    </source>
</reference>
<dbReference type="Gramene" id="PNT71960">
    <property type="protein sequence ID" value="PNT71960"/>
    <property type="gene ID" value="BRADI_2g37803v3"/>
</dbReference>
<dbReference type="EnsemblPlants" id="PNT71960">
    <property type="protein sequence ID" value="PNT71960"/>
    <property type="gene ID" value="BRADI_2g37803v3"/>
</dbReference>
<protein>
    <submittedName>
        <fullName evidence="2 3">Uncharacterized protein</fullName>
    </submittedName>
</protein>
<gene>
    <name evidence="2" type="ORF">BRADI_2g37803v3</name>
</gene>
<evidence type="ECO:0000256" key="1">
    <source>
        <dbReference type="SAM" id="MobiDB-lite"/>
    </source>
</evidence>
<dbReference type="EMBL" id="CM000881">
    <property type="protein sequence ID" value="PNT71960.1"/>
    <property type="molecule type" value="Genomic_DNA"/>
</dbReference>
<sequence length="94" mass="10509">MSFLAKFGRITGPSQNSSMSSSFWNKGIRRNNFPVTKSNKPHCLHLSTFARQSPRTLQTAPNRSVGVVNYPTQRSTWVRQVLACSEAQLLGMLP</sequence>
<dbReference type="InParanoid" id="A0A2K2DCF0"/>
<evidence type="ECO:0000313" key="4">
    <source>
        <dbReference type="Proteomes" id="UP000008810"/>
    </source>
</evidence>
<keyword evidence="4" id="KW-1185">Reference proteome</keyword>
<feature type="region of interest" description="Disordered" evidence="1">
    <location>
        <begin position="1"/>
        <end position="23"/>
    </location>
</feature>